<reference evidence="5" key="1">
    <citation type="submission" date="2016-10" db="EMBL/GenBank/DDBJ databases">
        <authorList>
            <person name="Benchimol M."/>
            <person name="Almeida L.G."/>
            <person name="Vasconcelos A.T."/>
            <person name="Perreira-Neves A."/>
            <person name="Rosa I.A."/>
            <person name="Tasca T."/>
            <person name="Bogo M.R."/>
            <person name="de Souza W."/>
        </authorList>
    </citation>
    <scope>NUCLEOTIDE SEQUENCE [LARGE SCALE GENOMIC DNA]</scope>
    <source>
        <strain evidence="5">K</strain>
    </source>
</reference>
<proteinExistence type="inferred from homology"/>
<feature type="compositionally biased region" description="Basic and acidic residues" evidence="4">
    <location>
        <begin position="8"/>
        <end position="18"/>
    </location>
</feature>
<accession>A0A1J4L0E8</accession>
<dbReference type="Proteomes" id="UP000179807">
    <property type="component" value="Unassembled WGS sequence"/>
</dbReference>
<dbReference type="Pfam" id="PF05186">
    <property type="entry name" value="Dpy-30"/>
    <property type="match status" value="1"/>
</dbReference>
<dbReference type="InterPro" id="IPR049629">
    <property type="entry name" value="DPY30_SDC1_DD"/>
</dbReference>
<protein>
    <submittedName>
        <fullName evidence="5">Dpy-30 motif family protein</fullName>
    </submittedName>
</protein>
<evidence type="ECO:0000313" key="6">
    <source>
        <dbReference type="Proteomes" id="UP000179807"/>
    </source>
</evidence>
<dbReference type="GeneID" id="94848629"/>
<dbReference type="EMBL" id="MLAK01000090">
    <property type="protein sequence ID" value="OHT16608.1"/>
    <property type="molecule type" value="Genomic_DNA"/>
</dbReference>
<dbReference type="AlphaFoldDB" id="A0A1J4L0E8"/>
<dbReference type="InterPro" id="IPR007858">
    <property type="entry name" value="Dpy-30_motif"/>
</dbReference>
<organism evidence="5 6">
    <name type="scientific">Tritrichomonas foetus</name>
    <dbReference type="NCBI Taxonomy" id="1144522"/>
    <lineage>
        <taxon>Eukaryota</taxon>
        <taxon>Metamonada</taxon>
        <taxon>Parabasalia</taxon>
        <taxon>Tritrichomonadida</taxon>
        <taxon>Tritrichomonadidae</taxon>
        <taxon>Tritrichomonas</taxon>
    </lineage>
</organism>
<comment type="caution">
    <text evidence="5">The sequence shown here is derived from an EMBL/GenBank/DDBJ whole genome shotgun (WGS) entry which is preliminary data.</text>
</comment>
<evidence type="ECO:0000313" key="5">
    <source>
        <dbReference type="EMBL" id="OHT16608.1"/>
    </source>
</evidence>
<keyword evidence="3" id="KW-0539">Nucleus</keyword>
<keyword evidence="6" id="KW-1185">Reference proteome</keyword>
<dbReference type="GO" id="GO:0005634">
    <property type="term" value="C:nucleus"/>
    <property type="evidence" value="ECO:0007669"/>
    <property type="project" value="UniProtKB-SubCell"/>
</dbReference>
<feature type="region of interest" description="Disordered" evidence="4">
    <location>
        <begin position="1"/>
        <end position="23"/>
    </location>
</feature>
<comment type="similarity">
    <text evidence="2">Belongs to the dpy-30 family.</text>
</comment>
<evidence type="ECO:0000256" key="4">
    <source>
        <dbReference type="SAM" id="MobiDB-lite"/>
    </source>
</evidence>
<evidence type="ECO:0000256" key="2">
    <source>
        <dbReference type="ARBA" id="ARBA00010849"/>
    </source>
</evidence>
<name>A0A1J4L0E8_9EUKA</name>
<evidence type="ECO:0000256" key="1">
    <source>
        <dbReference type="ARBA" id="ARBA00004123"/>
    </source>
</evidence>
<gene>
    <name evidence="5" type="ORF">TRFO_41689</name>
</gene>
<dbReference type="OrthoDB" id="417678at2759"/>
<comment type="subcellular location">
    <subcellularLocation>
        <location evidence="1">Nucleus</location>
    </subcellularLocation>
</comment>
<dbReference type="Gene3D" id="1.20.890.10">
    <property type="entry name" value="cAMP-dependent protein kinase regulatory subunit, dimerization-anchoring domain"/>
    <property type="match status" value="1"/>
</dbReference>
<dbReference type="RefSeq" id="XP_068369744.1">
    <property type="nucleotide sequence ID" value="XM_068513925.1"/>
</dbReference>
<dbReference type="VEuPathDB" id="TrichDB:TRFO_41689"/>
<sequence length="113" mass="13118">MLEEEDENHSFEDSNRDENENDVDDVFEEIKKENVKLQELAMNIHNSMPTRSLPKQEYLQATVLPLVIEGMSWVLSERPEDPVENLAMFLIKNNPNTPEIHTVIDTTEYEVSS</sequence>
<dbReference type="CDD" id="cd22965">
    <property type="entry name" value="DD_DPY30_SDC1"/>
    <property type="match status" value="1"/>
</dbReference>
<evidence type="ECO:0000256" key="3">
    <source>
        <dbReference type="ARBA" id="ARBA00023242"/>
    </source>
</evidence>